<name>A0ABW7W906_9NOCA</name>
<proteinExistence type="predicted"/>
<comment type="caution">
    <text evidence="1">The sequence shown here is derived from an EMBL/GenBank/DDBJ whole genome shotgun (WGS) entry which is preliminary data.</text>
</comment>
<evidence type="ECO:0000313" key="1">
    <source>
        <dbReference type="EMBL" id="MFI2318926.1"/>
    </source>
</evidence>
<organism evidence="1 2">
    <name type="scientific">Nocardia beijingensis</name>
    <dbReference type="NCBI Taxonomy" id="95162"/>
    <lineage>
        <taxon>Bacteria</taxon>
        <taxon>Bacillati</taxon>
        <taxon>Actinomycetota</taxon>
        <taxon>Actinomycetes</taxon>
        <taxon>Mycobacteriales</taxon>
        <taxon>Nocardiaceae</taxon>
        <taxon>Nocardia</taxon>
    </lineage>
</organism>
<gene>
    <name evidence="1" type="ORF">ACH47G_00405</name>
</gene>
<dbReference type="RefSeq" id="WP_396946187.1">
    <property type="nucleotide sequence ID" value="NZ_JBIRXV010000001.1"/>
</dbReference>
<dbReference type="Proteomes" id="UP001611450">
    <property type="component" value="Unassembled WGS sequence"/>
</dbReference>
<evidence type="ECO:0000313" key="2">
    <source>
        <dbReference type="Proteomes" id="UP001611450"/>
    </source>
</evidence>
<sequence length="66" mass="7502">MSKALVFSVRFFMYLMTRQPRPTAANSVWRQLKSARYAGGKKFVVSQQADFIAWIATTVDSCPALR</sequence>
<dbReference type="EMBL" id="JBIRXV010000001">
    <property type="protein sequence ID" value="MFI2318926.1"/>
    <property type="molecule type" value="Genomic_DNA"/>
</dbReference>
<protein>
    <submittedName>
        <fullName evidence="1">Uncharacterized protein</fullName>
    </submittedName>
</protein>
<keyword evidence="2" id="KW-1185">Reference proteome</keyword>
<reference evidence="1 2" key="1">
    <citation type="submission" date="2024-10" db="EMBL/GenBank/DDBJ databases">
        <title>The Natural Products Discovery Center: Release of the First 8490 Sequenced Strains for Exploring Actinobacteria Biosynthetic Diversity.</title>
        <authorList>
            <person name="Kalkreuter E."/>
            <person name="Kautsar S.A."/>
            <person name="Yang D."/>
            <person name="Bader C.D."/>
            <person name="Teijaro C.N."/>
            <person name="Fluegel L."/>
            <person name="Davis C.M."/>
            <person name="Simpson J.R."/>
            <person name="Lauterbach L."/>
            <person name="Steele A.D."/>
            <person name="Gui C."/>
            <person name="Meng S."/>
            <person name="Li G."/>
            <person name="Viehrig K."/>
            <person name="Ye F."/>
            <person name="Su P."/>
            <person name="Kiefer A.F."/>
            <person name="Nichols A."/>
            <person name="Cepeda A.J."/>
            <person name="Yan W."/>
            <person name="Fan B."/>
            <person name="Jiang Y."/>
            <person name="Adhikari A."/>
            <person name="Zheng C.-J."/>
            <person name="Schuster L."/>
            <person name="Cowan T.M."/>
            <person name="Smanski M.J."/>
            <person name="Chevrette M.G."/>
            <person name="De Carvalho L.P.S."/>
            <person name="Shen B."/>
        </authorList>
    </citation>
    <scope>NUCLEOTIDE SEQUENCE [LARGE SCALE GENOMIC DNA]</scope>
    <source>
        <strain evidence="1 2">NPDC019626</strain>
    </source>
</reference>
<accession>A0ABW7W906</accession>